<dbReference type="EC" id="3.-.-.-" evidence="3"/>
<dbReference type="InterPro" id="IPR044528">
    <property type="entry name" value="POD-like_MBL-fold"/>
</dbReference>
<dbReference type="SUPFAM" id="SSF52821">
    <property type="entry name" value="Rhodanese/Cell cycle control phosphatase"/>
    <property type="match status" value="2"/>
</dbReference>
<reference evidence="3 4" key="1">
    <citation type="submission" date="2017-03" db="EMBL/GenBank/DDBJ databases">
        <authorList>
            <person name="Afonso C.L."/>
            <person name="Miller P.J."/>
            <person name="Scott M.A."/>
            <person name="Spackman E."/>
            <person name="Goraichik I."/>
            <person name="Dimitrov K.M."/>
            <person name="Suarez D.L."/>
            <person name="Swayne D.E."/>
        </authorList>
    </citation>
    <scope>NUCLEOTIDE SEQUENCE [LARGE SCALE GENOMIC DNA]</scope>
    <source>
        <strain evidence="3 4">CECT 7691</strain>
    </source>
</reference>
<dbReference type="GO" id="GO:0050313">
    <property type="term" value="F:sulfur dioxygenase activity"/>
    <property type="evidence" value="ECO:0007669"/>
    <property type="project" value="InterPro"/>
</dbReference>
<proteinExistence type="predicted"/>
<dbReference type="GO" id="GO:0006749">
    <property type="term" value="P:glutathione metabolic process"/>
    <property type="evidence" value="ECO:0007669"/>
    <property type="project" value="InterPro"/>
</dbReference>
<sequence length="455" mass="49153">MFIEKVKSDGLAHLSYLLGDGGVAAVIDPRRDCEIYVEKARALGCRITRVFETHRNEDLVSGAPILARLTGATVHHGPNPDGAVRYAETVREGDDFTFGKLRLKVVETPGHTDDSLSFAVFDTDFGDQPVGVFTGDALFVGDVGRTDFYPDRAEEVAGLLFDSLRKITALGDQAIVYPAHGAGSVCGDNMADREFSTIGYERQSNPMLRIADRETFVARKVAEHHDQPPYFRRMERLNLEGGTAMNRVVTPPSLDLATFVECSGKAVTIDVRGVAAFLGAHFPDSLAIPDDMVPAFAGWLLDPEQDLMLVATDAAQAETAARHLARIGYDRVTGFLAAAPTGWAANGRPFRSVAAVDVGEVARRVADGPDGWTLLDVRDDAEFDADSVEGARHVYVGKLPTELDGLEKDRHYTVMCASGARATIAASVLLRAGFTKVDVFLGSMGAWRSAGYQTT</sequence>
<dbReference type="InParanoid" id="A0A1Y5RVZ1"/>
<dbReference type="GO" id="GO:0070813">
    <property type="term" value="P:hydrogen sulfide metabolic process"/>
    <property type="evidence" value="ECO:0007669"/>
    <property type="project" value="TreeGrafter"/>
</dbReference>
<dbReference type="InterPro" id="IPR001763">
    <property type="entry name" value="Rhodanese-like_dom"/>
</dbReference>
<dbReference type="Pfam" id="PF00753">
    <property type="entry name" value="Lactamase_B"/>
    <property type="match status" value="1"/>
</dbReference>
<evidence type="ECO:0000259" key="2">
    <source>
        <dbReference type="PROSITE" id="PS50206"/>
    </source>
</evidence>
<dbReference type="GO" id="GO:0046872">
    <property type="term" value="F:metal ion binding"/>
    <property type="evidence" value="ECO:0007669"/>
    <property type="project" value="UniProtKB-KW"/>
</dbReference>
<keyword evidence="1" id="KW-0479">Metal-binding</keyword>
<gene>
    <name evidence="3" type="primary">blh</name>
    <name evidence="3" type="ORF">OCH7691_00742</name>
</gene>
<dbReference type="Pfam" id="PF00581">
    <property type="entry name" value="Rhodanese"/>
    <property type="match status" value="1"/>
</dbReference>
<dbReference type="GO" id="GO:0016787">
    <property type="term" value="F:hydrolase activity"/>
    <property type="evidence" value="ECO:0007669"/>
    <property type="project" value="UniProtKB-KW"/>
</dbReference>
<dbReference type="SMART" id="SM00849">
    <property type="entry name" value="Lactamase_B"/>
    <property type="match status" value="1"/>
</dbReference>
<keyword evidence="4" id="KW-1185">Reference proteome</keyword>
<dbReference type="CDD" id="cd00158">
    <property type="entry name" value="RHOD"/>
    <property type="match status" value="1"/>
</dbReference>
<dbReference type="Gene3D" id="3.40.250.10">
    <property type="entry name" value="Rhodanese-like domain"/>
    <property type="match status" value="2"/>
</dbReference>
<dbReference type="InterPro" id="IPR036866">
    <property type="entry name" value="RibonucZ/Hydroxyglut_hydro"/>
</dbReference>
<dbReference type="InterPro" id="IPR036873">
    <property type="entry name" value="Rhodanese-like_dom_sf"/>
</dbReference>
<dbReference type="OrthoDB" id="9784009at2"/>
<dbReference type="CDD" id="cd07724">
    <property type="entry name" value="POD-like_MBL-fold"/>
    <property type="match status" value="1"/>
</dbReference>
<feature type="domain" description="Rhodanese" evidence="2">
    <location>
        <begin position="262"/>
        <end position="344"/>
    </location>
</feature>
<dbReference type="SUPFAM" id="SSF56281">
    <property type="entry name" value="Metallo-hydrolase/oxidoreductase"/>
    <property type="match status" value="1"/>
</dbReference>
<accession>A0A1Y5RVZ1</accession>
<dbReference type="SMART" id="SM00450">
    <property type="entry name" value="RHOD"/>
    <property type="match status" value="2"/>
</dbReference>
<dbReference type="RefSeq" id="WP_085883478.1">
    <property type="nucleotide sequence ID" value="NZ_FWFR01000001.1"/>
</dbReference>
<protein>
    <submittedName>
        <fullName evidence="3">Beta-lactamase hydrolase-like protein</fullName>
        <ecNumber evidence="3">3.-.-.-</ecNumber>
    </submittedName>
</protein>
<dbReference type="EMBL" id="FWFR01000001">
    <property type="protein sequence ID" value="SLN25417.1"/>
    <property type="molecule type" value="Genomic_DNA"/>
</dbReference>
<dbReference type="Gene3D" id="3.60.15.10">
    <property type="entry name" value="Ribonuclease Z/Hydroxyacylglutathione hydrolase-like"/>
    <property type="match status" value="1"/>
</dbReference>
<evidence type="ECO:0000313" key="3">
    <source>
        <dbReference type="EMBL" id="SLN25417.1"/>
    </source>
</evidence>
<dbReference type="PANTHER" id="PTHR43084">
    <property type="entry name" value="PERSULFIDE DIOXYGENASE ETHE1"/>
    <property type="match status" value="1"/>
</dbReference>
<feature type="domain" description="Rhodanese" evidence="2">
    <location>
        <begin position="368"/>
        <end position="455"/>
    </location>
</feature>
<dbReference type="Proteomes" id="UP000193200">
    <property type="component" value="Unassembled WGS sequence"/>
</dbReference>
<organism evidence="3 4">
    <name type="scientific">Oceanibacterium hippocampi</name>
    <dbReference type="NCBI Taxonomy" id="745714"/>
    <lineage>
        <taxon>Bacteria</taxon>
        <taxon>Pseudomonadati</taxon>
        <taxon>Pseudomonadota</taxon>
        <taxon>Alphaproteobacteria</taxon>
        <taxon>Sneathiellales</taxon>
        <taxon>Sneathiellaceae</taxon>
        <taxon>Oceanibacterium</taxon>
    </lineage>
</organism>
<evidence type="ECO:0000313" key="4">
    <source>
        <dbReference type="Proteomes" id="UP000193200"/>
    </source>
</evidence>
<dbReference type="PROSITE" id="PS50206">
    <property type="entry name" value="RHODANESE_3"/>
    <property type="match status" value="2"/>
</dbReference>
<dbReference type="PANTHER" id="PTHR43084:SF1">
    <property type="entry name" value="PERSULFIDE DIOXYGENASE ETHE1, MITOCHONDRIAL"/>
    <property type="match status" value="1"/>
</dbReference>
<dbReference type="InterPro" id="IPR051682">
    <property type="entry name" value="Mito_Persulfide_Diox"/>
</dbReference>
<dbReference type="AlphaFoldDB" id="A0A1Y5RVZ1"/>
<dbReference type="InterPro" id="IPR001279">
    <property type="entry name" value="Metallo-B-lactamas"/>
</dbReference>
<name>A0A1Y5RVZ1_9PROT</name>
<evidence type="ECO:0000256" key="1">
    <source>
        <dbReference type="ARBA" id="ARBA00022723"/>
    </source>
</evidence>
<keyword evidence="3" id="KW-0378">Hydrolase</keyword>